<keyword evidence="7" id="KW-0143">Chaperone</keyword>
<dbReference type="GO" id="GO:0005886">
    <property type="term" value="C:plasma membrane"/>
    <property type="evidence" value="ECO:0007669"/>
    <property type="project" value="UniProtKB-SubCell"/>
</dbReference>
<comment type="caution">
    <text evidence="14">The sequence shown here is derived from an EMBL/GenBank/DDBJ whole genome shotgun (WGS) entry which is preliminary data.</text>
</comment>
<reference evidence="15" key="1">
    <citation type="submission" date="2017-04" db="EMBL/GenBank/DDBJ databases">
        <title>Function of individual gut microbiota members based on whole genome sequencing of pure cultures obtained from chicken caecum.</title>
        <authorList>
            <person name="Medvecky M."/>
            <person name="Cejkova D."/>
            <person name="Polansky O."/>
            <person name="Karasova D."/>
            <person name="Kubasova T."/>
            <person name="Cizek A."/>
            <person name="Rychlik I."/>
        </authorList>
    </citation>
    <scope>NUCLEOTIDE SEQUENCE [LARGE SCALE GENOMIC DNA]</scope>
    <source>
        <strain evidence="15">An90</strain>
    </source>
</reference>
<keyword evidence="11" id="KW-0697">Rotamase</keyword>
<keyword evidence="2" id="KW-1003">Cell membrane</keyword>
<keyword evidence="6 12" id="KW-0472">Membrane</keyword>
<dbReference type="InterPro" id="IPR052029">
    <property type="entry name" value="PpiD_chaperone"/>
</dbReference>
<evidence type="ECO:0000256" key="1">
    <source>
        <dbReference type="ARBA" id="ARBA00004382"/>
    </source>
</evidence>
<evidence type="ECO:0000256" key="10">
    <source>
        <dbReference type="ARBA" id="ARBA00042775"/>
    </source>
</evidence>
<dbReference type="PROSITE" id="PS01096">
    <property type="entry name" value="PPIC_PPIASE_1"/>
    <property type="match status" value="1"/>
</dbReference>
<evidence type="ECO:0000256" key="9">
    <source>
        <dbReference type="ARBA" id="ARBA00040743"/>
    </source>
</evidence>
<accession>A0A1Y3QYY0</accession>
<organism evidence="14 15">
    <name type="scientific">Alistipes onderdonkii</name>
    <dbReference type="NCBI Taxonomy" id="328813"/>
    <lineage>
        <taxon>Bacteria</taxon>
        <taxon>Pseudomonadati</taxon>
        <taxon>Bacteroidota</taxon>
        <taxon>Bacteroidia</taxon>
        <taxon>Bacteroidales</taxon>
        <taxon>Rikenellaceae</taxon>
        <taxon>Alistipes</taxon>
    </lineage>
</organism>
<evidence type="ECO:0000256" key="11">
    <source>
        <dbReference type="PROSITE-ProRule" id="PRU00278"/>
    </source>
</evidence>
<dbReference type="PANTHER" id="PTHR47529">
    <property type="entry name" value="PEPTIDYL-PROLYL CIS-TRANS ISOMERASE D"/>
    <property type="match status" value="1"/>
</dbReference>
<evidence type="ECO:0000256" key="2">
    <source>
        <dbReference type="ARBA" id="ARBA00022475"/>
    </source>
</evidence>
<dbReference type="PROSITE" id="PS50198">
    <property type="entry name" value="PPIC_PPIASE_2"/>
    <property type="match status" value="1"/>
</dbReference>
<protein>
    <recommendedName>
        <fullName evidence="9">Periplasmic chaperone PpiD</fullName>
    </recommendedName>
    <alternativeName>
        <fullName evidence="10">Periplasmic folding chaperone</fullName>
    </alternativeName>
</protein>
<keyword evidence="5 12" id="KW-1133">Transmembrane helix</keyword>
<dbReference type="Gene3D" id="3.10.50.40">
    <property type="match status" value="1"/>
</dbReference>
<evidence type="ECO:0000259" key="13">
    <source>
        <dbReference type="PROSITE" id="PS50198"/>
    </source>
</evidence>
<feature type="transmembrane region" description="Helical" evidence="12">
    <location>
        <begin position="12"/>
        <end position="30"/>
    </location>
</feature>
<dbReference type="InterPro" id="IPR046357">
    <property type="entry name" value="PPIase_dom_sf"/>
</dbReference>
<dbReference type="SUPFAM" id="SSF109998">
    <property type="entry name" value="Triger factor/SurA peptide-binding domain-like"/>
    <property type="match status" value="1"/>
</dbReference>
<dbReference type="Proteomes" id="UP000195772">
    <property type="component" value="Unassembled WGS sequence"/>
</dbReference>
<sequence length="677" mass="73016">MASLNTLRTKFGIVLSIVIAGALLAFILSLKTEMGFSGNDPRVGVINGKKINYSEYYNQYEQIKAQSGAQESDEQQSAMLANAAWQALIGKYVLEPGFDKMGLRVTEPERLSMVSGQHPSQAFYNAFADPRTGEYNVAAVGQFLAQAETNAQAQQAWAQLNEQARMEREIAKYLGLIKGGVYVNALEVANGVNAANNTYSGKWAGKKYSAVPDSLIQVKSGDIKAYYNSHKDMFKQTPSRTLSYVVFEVTPTDDDMLALEKSVAEVGAQFAATEELKSFVRANRNGKIADTYVSAAQLSEDEAKALLAGETYGPVLKNNQWTMARVLDSKMVPDTLGIRHIVLPYTQEALADSLLTVIKGGADFAQLASQYSVYEATAANGGEVGVVPFSAFTGEFVAALANAKRGDVVKVASGDAIQLMQVYRADKPSKHMQVATITYPVEASAATRRNAHNLAGTFSVNAKGSVEAFNNAASEAAVTPRVASLAQGERTIRGLEDSREVARWAYGAKTGDLSEIFTVGNDYVVATLTEIDDNEYTPVDKVAAQVRAQVLRDKKYDYITKQIAGTTLDEQAASLGSEVADFDGVTFGAFYVNGPGVEPRLVGAIASTTEKGVLSAPVKGMSGVYVFQVDDIQTSDKQTAEGEKVRAQAMAESMAQQFSVQAIQQMAKIQDLRGEYF</sequence>
<name>A0A1Y3QYY0_9BACT</name>
<proteinExistence type="inferred from homology"/>
<feature type="domain" description="PpiC" evidence="13">
    <location>
        <begin position="333"/>
        <end position="408"/>
    </location>
</feature>
<evidence type="ECO:0000313" key="15">
    <source>
        <dbReference type="Proteomes" id="UP000195772"/>
    </source>
</evidence>
<dbReference type="Pfam" id="PF13623">
    <property type="entry name" value="SurA_N_2"/>
    <property type="match status" value="1"/>
</dbReference>
<evidence type="ECO:0000313" key="14">
    <source>
        <dbReference type="EMBL" id="OUN04893.1"/>
    </source>
</evidence>
<comment type="similarity">
    <text evidence="8">Belongs to the PpiD chaperone family.</text>
</comment>
<evidence type="ECO:0000256" key="5">
    <source>
        <dbReference type="ARBA" id="ARBA00022989"/>
    </source>
</evidence>
<dbReference type="InterPro" id="IPR027304">
    <property type="entry name" value="Trigger_fact/SurA_dom_sf"/>
</dbReference>
<dbReference type="InterPro" id="IPR023058">
    <property type="entry name" value="PPIase_PpiC_CS"/>
</dbReference>
<keyword evidence="11 14" id="KW-0413">Isomerase</keyword>
<evidence type="ECO:0000256" key="3">
    <source>
        <dbReference type="ARBA" id="ARBA00022519"/>
    </source>
</evidence>
<evidence type="ECO:0000256" key="8">
    <source>
        <dbReference type="ARBA" id="ARBA00038408"/>
    </source>
</evidence>
<keyword evidence="3" id="KW-0997">Cell inner membrane</keyword>
<dbReference type="PANTHER" id="PTHR47529:SF1">
    <property type="entry name" value="PERIPLASMIC CHAPERONE PPID"/>
    <property type="match status" value="1"/>
</dbReference>
<comment type="subcellular location">
    <subcellularLocation>
        <location evidence="1">Cell inner membrane</location>
        <topology evidence="1">Single-pass type II membrane protein</topology>
        <orientation evidence="1">Periplasmic side</orientation>
    </subcellularLocation>
</comment>
<gene>
    <name evidence="14" type="ORF">B5G41_00875</name>
</gene>
<evidence type="ECO:0000256" key="6">
    <source>
        <dbReference type="ARBA" id="ARBA00023136"/>
    </source>
</evidence>
<evidence type="ECO:0000256" key="12">
    <source>
        <dbReference type="SAM" id="Phobius"/>
    </source>
</evidence>
<dbReference type="OrthoDB" id="9812372at2"/>
<dbReference type="AlphaFoldDB" id="A0A1Y3QYY0"/>
<dbReference type="InterPro" id="IPR000297">
    <property type="entry name" value="PPIase_PpiC"/>
</dbReference>
<dbReference type="RefSeq" id="WP_032136005.1">
    <property type="nucleotide sequence ID" value="NZ_AP031440.1"/>
</dbReference>
<evidence type="ECO:0000256" key="7">
    <source>
        <dbReference type="ARBA" id="ARBA00023186"/>
    </source>
</evidence>
<dbReference type="Pfam" id="PF13616">
    <property type="entry name" value="Rotamase_3"/>
    <property type="match status" value="1"/>
</dbReference>
<dbReference type="SUPFAM" id="SSF54534">
    <property type="entry name" value="FKBP-like"/>
    <property type="match status" value="1"/>
</dbReference>
<dbReference type="EMBL" id="NFHB01000001">
    <property type="protein sequence ID" value="OUN04893.1"/>
    <property type="molecule type" value="Genomic_DNA"/>
</dbReference>
<dbReference type="eggNOG" id="COG0760">
    <property type="taxonomic scope" value="Bacteria"/>
</dbReference>
<dbReference type="GO" id="GO:0003755">
    <property type="term" value="F:peptidyl-prolyl cis-trans isomerase activity"/>
    <property type="evidence" value="ECO:0007669"/>
    <property type="project" value="UniProtKB-KW"/>
</dbReference>
<evidence type="ECO:0000256" key="4">
    <source>
        <dbReference type="ARBA" id="ARBA00022692"/>
    </source>
</evidence>
<keyword evidence="4 12" id="KW-0812">Transmembrane</keyword>